<evidence type="ECO:0000256" key="1">
    <source>
        <dbReference type="SAM" id="SignalP"/>
    </source>
</evidence>
<gene>
    <name evidence="4" type="ORF">SK128_007483</name>
    <name evidence="3" type="ORF">SK128_024727</name>
</gene>
<comment type="caution">
    <text evidence="3">The sequence shown here is derived from an EMBL/GenBank/DDBJ whole genome shotgun (WGS) entry which is preliminary data.</text>
</comment>
<evidence type="ECO:0000313" key="4">
    <source>
        <dbReference type="EMBL" id="KAK7085827.1"/>
    </source>
</evidence>
<feature type="chain" id="PRO_5044710966" description="MCM AAA-lid domain-containing protein" evidence="1">
    <location>
        <begin position="26"/>
        <end position="153"/>
    </location>
</feature>
<dbReference type="Pfam" id="PF17855">
    <property type="entry name" value="MCM_lid"/>
    <property type="match status" value="1"/>
</dbReference>
<name>A0AAN8XD02_HALRR</name>
<proteinExistence type="predicted"/>
<accession>A0AAN8XD02</accession>
<evidence type="ECO:0000313" key="5">
    <source>
        <dbReference type="Proteomes" id="UP001381693"/>
    </source>
</evidence>
<dbReference type="InterPro" id="IPR027417">
    <property type="entry name" value="P-loop_NTPase"/>
</dbReference>
<dbReference type="Proteomes" id="UP001381693">
    <property type="component" value="Unassembled WGS sequence"/>
</dbReference>
<dbReference type="Gene3D" id="3.40.50.300">
    <property type="entry name" value="P-loop containing nucleotide triphosphate hydrolases"/>
    <property type="match status" value="1"/>
</dbReference>
<feature type="signal peptide" evidence="1">
    <location>
        <begin position="1"/>
        <end position="25"/>
    </location>
</feature>
<dbReference type="AlphaFoldDB" id="A0AAN8XD02"/>
<evidence type="ECO:0000313" key="3">
    <source>
        <dbReference type="EMBL" id="KAK7081912.1"/>
    </source>
</evidence>
<keyword evidence="5" id="KW-1185">Reference proteome</keyword>
<dbReference type="EMBL" id="JAXCGZ010004345">
    <property type="protein sequence ID" value="KAK7081912.1"/>
    <property type="molecule type" value="Genomic_DNA"/>
</dbReference>
<organism evidence="3 5">
    <name type="scientific">Halocaridina rubra</name>
    <name type="common">Hawaiian red shrimp</name>
    <dbReference type="NCBI Taxonomy" id="373956"/>
    <lineage>
        <taxon>Eukaryota</taxon>
        <taxon>Metazoa</taxon>
        <taxon>Ecdysozoa</taxon>
        <taxon>Arthropoda</taxon>
        <taxon>Crustacea</taxon>
        <taxon>Multicrustacea</taxon>
        <taxon>Malacostraca</taxon>
        <taxon>Eumalacostraca</taxon>
        <taxon>Eucarida</taxon>
        <taxon>Decapoda</taxon>
        <taxon>Pleocyemata</taxon>
        <taxon>Caridea</taxon>
        <taxon>Atyoidea</taxon>
        <taxon>Atyidae</taxon>
        <taxon>Halocaridina</taxon>
    </lineage>
</organism>
<keyword evidence="1" id="KW-0732">Signal</keyword>
<protein>
    <recommendedName>
        <fullName evidence="2">MCM AAA-lid domain-containing protein</fullName>
    </recommendedName>
</protein>
<sequence length="153" mass="16916">MTTFSNVSITFAFWLRGQYLALARGLEIEFSAGAERLIRGYYVGARRLRGDCVQGAAVPVTAIHTLTQVASSHARLALRNIVEPWDAAAAILLCEEGLASHFGYSLFQMPPTPHLSASDDLHGLVGRKNDERMMKFLKQLEDFIEVYTGDISV</sequence>
<dbReference type="EMBL" id="JAXCGZ010000551">
    <property type="protein sequence ID" value="KAK7085827.1"/>
    <property type="molecule type" value="Genomic_DNA"/>
</dbReference>
<reference evidence="3 5" key="1">
    <citation type="submission" date="2023-11" db="EMBL/GenBank/DDBJ databases">
        <title>Halocaridina rubra genome assembly.</title>
        <authorList>
            <person name="Smith C."/>
        </authorList>
    </citation>
    <scope>NUCLEOTIDE SEQUENCE [LARGE SCALE GENOMIC DNA]</scope>
    <source>
        <strain evidence="3">EP-1</strain>
        <tissue evidence="3">Whole</tissue>
    </source>
</reference>
<evidence type="ECO:0000259" key="2">
    <source>
        <dbReference type="Pfam" id="PF17855"/>
    </source>
</evidence>
<dbReference type="InterPro" id="IPR041562">
    <property type="entry name" value="MCM_lid"/>
</dbReference>
<feature type="domain" description="MCM AAA-lid" evidence="2">
    <location>
        <begin position="18"/>
        <end position="96"/>
    </location>
</feature>